<evidence type="ECO:0000313" key="2">
    <source>
        <dbReference type="EMBL" id="MBU7597909.1"/>
    </source>
</evidence>
<protein>
    <submittedName>
        <fullName evidence="2">Uncharacterized protein</fullName>
    </submittedName>
</protein>
<sequence length="139" mass="15648">MESQNKGRGNDEQWLGDDDFLEFAQNDPVGARNLRLTLEKLAEGGAGETTQEMAREVLSGRIGLRQAVTVPAYSEALVQGMQPFKEKWEELSDSERAELAAQGQRDHEQQERELREERAAEERKRNGGTPPRHSGGWTL</sequence>
<keyword evidence="3" id="KW-1185">Reference proteome</keyword>
<dbReference type="RefSeq" id="WP_211039651.1">
    <property type="nucleotide sequence ID" value="NZ_JAELVF020000001.1"/>
</dbReference>
<accession>A0A949JKJ4</accession>
<feature type="region of interest" description="Disordered" evidence="1">
    <location>
        <begin position="88"/>
        <end position="139"/>
    </location>
</feature>
<proteinExistence type="predicted"/>
<reference evidence="2" key="1">
    <citation type="submission" date="2021-06" db="EMBL/GenBank/DDBJ databases">
        <title>Sequencing of actinobacteria type strains.</title>
        <authorList>
            <person name="Nguyen G.-S."/>
            <person name="Wentzel A."/>
        </authorList>
    </citation>
    <scope>NUCLEOTIDE SEQUENCE</scope>
    <source>
        <strain evidence="2">P38-E01</strain>
    </source>
</reference>
<name>A0A949JKJ4_9ACTN</name>
<evidence type="ECO:0000313" key="3">
    <source>
        <dbReference type="Proteomes" id="UP000694501"/>
    </source>
</evidence>
<evidence type="ECO:0000256" key="1">
    <source>
        <dbReference type="SAM" id="MobiDB-lite"/>
    </source>
</evidence>
<feature type="compositionally biased region" description="Basic and acidic residues" evidence="1">
    <location>
        <begin position="88"/>
        <end position="125"/>
    </location>
</feature>
<dbReference type="EMBL" id="JAELVF020000001">
    <property type="protein sequence ID" value="MBU7597909.1"/>
    <property type="molecule type" value="Genomic_DNA"/>
</dbReference>
<gene>
    <name evidence="2" type="ORF">JGS22_009840</name>
</gene>
<dbReference type="AlphaFoldDB" id="A0A949JKJ4"/>
<comment type="caution">
    <text evidence="2">The sequence shown here is derived from an EMBL/GenBank/DDBJ whole genome shotgun (WGS) entry which is preliminary data.</text>
</comment>
<dbReference type="Proteomes" id="UP000694501">
    <property type="component" value="Unassembled WGS sequence"/>
</dbReference>
<organism evidence="2 3">
    <name type="scientific">Streptomyces tardus</name>
    <dbReference type="NCBI Taxonomy" id="2780544"/>
    <lineage>
        <taxon>Bacteria</taxon>
        <taxon>Bacillati</taxon>
        <taxon>Actinomycetota</taxon>
        <taxon>Actinomycetes</taxon>
        <taxon>Kitasatosporales</taxon>
        <taxon>Streptomycetaceae</taxon>
        <taxon>Streptomyces</taxon>
    </lineage>
</organism>